<organism evidence="1 2">
    <name type="scientific">Pyronema omphalodes (strain CBS 100304)</name>
    <name type="common">Pyronema confluens</name>
    <dbReference type="NCBI Taxonomy" id="1076935"/>
    <lineage>
        <taxon>Eukaryota</taxon>
        <taxon>Fungi</taxon>
        <taxon>Dikarya</taxon>
        <taxon>Ascomycota</taxon>
        <taxon>Pezizomycotina</taxon>
        <taxon>Pezizomycetes</taxon>
        <taxon>Pezizales</taxon>
        <taxon>Pyronemataceae</taxon>
        <taxon>Pyronema</taxon>
    </lineage>
</organism>
<gene>
    <name evidence="1" type="ORF">PCON_13785</name>
</gene>
<dbReference type="EMBL" id="HF935934">
    <property type="protein sequence ID" value="CCX32930.1"/>
    <property type="molecule type" value="Genomic_DNA"/>
</dbReference>
<evidence type="ECO:0000313" key="1">
    <source>
        <dbReference type="EMBL" id="CCX32930.1"/>
    </source>
</evidence>
<dbReference type="OrthoDB" id="5364946at2759"/>
<dbReference type="Proteomes" id="UP000018144">
    <property type="component" value="Unassembled WGS sequence"/>
</dbReference>
<dbReference type="AlphaFoldDB" id="U4LTL6"/>
<keyword evidence="1" id="KW-0689">Ribosomal protein</keyword>
<dbReference type="GO" id="GO:0005840">
    <property type="term" value="C:ribosome"/>
    <property type="evidence" value="ECO:0007669"/>
    <property type="project" value="UniProtKB-KW"/>
</dbReference>
<proteinExistence type="predicted"/>
<keyword evidence="2" id="KW-1185">Reference proteome</keyword>
<accession>U4LTL6</accession>
<name>U4LTL6_PYROM</name>
<evidence type="ECO:0000313" key="2">
    <source>
        <dbReference type="Proteomes" id="UP000018144"/>
    </source>
</evidence>
<keyword evidence="1" id="KW-0687">Ribonucleoprotein</keyword>
<sequence>MSSITTPEPAPQNPPSHRRLIRVLPLISTDLPNLDDYQLPGNIAQDPKGDEYNARWSRPINLGSASSSGDQKQKSDAYMNANFVIRWLDKVPDTPTSDDQGVEPSEFKTLTCSGYEVPGIPLVKGGKELEVVLKCVDMALGLSNSTGAYVHSVDIPEITSLLLGYDPAEGDRFLIVLADDSPWVKKISGIPELCDEVGVPYVFVPSGFHLGGSSKHGPESKTNAYNFCMLLHATLYPPHDTDEACYNQAFGAAWDVVRMMRARRMRARRGKDYENF</sequence>
<dbReference type="InterPro" id="IPR029064">
    <property type="entry name" value="Ribosomal_eL30-like_sf"/>
</dbReference>
<dbReference type="SUPFAM" id="SSF55315">
    <property type="entry name" value="L30e-like"/>
    <property type="match status" value="1"/>
</dbReference>
<reference evidence="1 2" key="1">
    <citation type="journal article" date="2013" name="PLoS Genet.">
        <title>The genome and development-dependent transcriptomes of Pyronema confluens: a window into fungal evolution.</title>
        <authorList>
            <person name="Traeger S."/>
            <person name="Altegoer F."/>
            <person name="Freitag M."/>
            <person name="Gabaldon T."/>
            <person name="Kempken F."/>
            <person name="Kumar A."/>
            <person name="Marcet-Houben M."/>
            <person name="Poggeler S."/>
            <person name="Stajich J.E."/>
            <person name="Nowrousian M."/>
        </authorList>
    </citation>
    <scope>NUCLEOTIDE SEQUENCE [LARGE SCALE GENOMIC DNA]</scope>
    <source>
        <strain evidence="2">CBS 100304</strain>
        <tissue evidence="1">Vegetative mycelium</tissue>
    </source>
</reference>
<dbReference type="Gene3D" id="3.30.1330.30">
    <property type="match status" value="1"/>
</dbReference>
<protein>
    <submittedName>
        <fullName evidence="1">Similar to 50S ribosomal protein L7Ae acc. no. Q8TV03</fullName>
    </submittedName>
</protein>